<comment type="function">
    <text evidence="5">Involved in the biogenesis of the 60S ribosomal subunit. Ensures the docking of GTPBP4/NOG1 to pre-60S particles.</text>
</comment>
<evidence type="ECO:0000256" key="8">
    <source>
        <dbReference type="ARBA" id="ARBA00047058"/>
    </source>
</evidence>
<dbReference type="PROSITE" id="PS01073">
    <property type="entry name" value="RIBOSOMAL_L24E"/>
    <property type="match status" value="1"/>
</dbReference>
<dbReference type="InterPro" id="IPR011017">
    <property type="entry name" value="TRASH_dom"/>
</dbReference>
<dbReference type="GO" id="GO:0005730">
    <property type="term" value="C:nucleolus"/>
    <property type="evidence" value="ECO:0007669"/>
    <property type="project" value="TreeGrafter"/>
</dbReference>
<feature type="domain" description="TRASH" evidence="9">
    <location>
        <begin position="41"/>
        <end position="79"/>
    </location>
</feature>
<evidence type="ECO:0000313" key="10">
    <source>
        <dbReference type="EMBL" id="OWK09183.1"/>
    </source>
</evidence>
<dbReference type="GO" id="GO:0003735">
    <property type="term" value="F:structural constituent of ribosome"/>
    <property type="evidence" value="ECO:0007669"/>
    <property type="project" value="InterPro"/>
</dbReference>
<dbReference type="FunFam" id="2.30.170.20:FF:000001">
    <property type="entry name" value="probable ribosome biogenesis protein RLP24"/>
    <property type="match status" value="1"/>
</dbReference>
<proteinExistence type="inferred from homology"/>
<evidence type="ECO:0000256" key="1">
    <source>
        <dbReference type="ARBA" id="ARBA00004123"/>
    </source>
</evidence>
<organism evidence="10 11">
    <name type="scientific">Cervus elaphus hippelaphus</name>
    <name type="common">European red deer</name>
    <dbReference type="NCBI Taxonomy" id="46360"/>
    <lineage>
        <taxon>Eukaryota</taxon>
        <taxon>Metazoa</taxon>
        <taxon>Chordata</taxon>
        <taxon>Craniata</taxon>
        <taxon>Vertebrata</taxon>
        <taxon>Euteleostomi</taxon>
        <taxon>Mammalia</taxon>
        <taxon>Eutheria</taxon>
        <taxon>Laurasiatheria</taxon>
        <taxon>Artiodactyla</taxon>
        <taxon>Ruminantia</taxon>
        <taxon>Pecora</taxon>
        <taxon>Cervidae</taxon>
        <taxon>Cervinae</taxon>
        <taxon>Cervus</taxon>
    </lineage>
</organism>
<dbReference type="EMBL" id="MKHE01000012">
    <property type="protein sequence ID" value="OWK09183.1"/>
    <property type="molecule type" value="Genomic_DNA"/>
</dbReference>
<keyword evidence="3" id="KW-0690">Ribosome biogenesis</keyword>
<sequence>MLFLENWEENHFLWRGYVTSSSAGCSAGESPRAFNMRIEKCYFCSGPIYPGHGMMFVRNDCKVFRFCKSKCHKNFKKKRNPRKVRWTKAFRKAAGKELTVDNSFEFEKRRNEPVKYQRELLKKNKELQKVQDVKEVKQNIHLIRAPLAGKGKQLEDKMVQKLQEDVDMEDVS</sequence>
<comment type="similarity">
    <text evidence="2">Belongs to the eukaryotic ribosomal protein eL24 family.</text>
</comment>
<dbReference type="GO" id="GO:0042273">
    <property type="term" value="P:ribosomal large subunit biogenesis"/>
    <property type="evidence" value="ECO:0007669"/>
    <property type="project" value="TreeGrafter"/>
</dbReference>
<evidence type="ECO:0000259" key="9">
    <source>
        <dbReference type="SMART" id="SM00746"/>
    </source>
</evidence>
<dbReference type="AlphaFoldDB" id="A0A212CT74"/>
<dbReference type="InterPro" id="IPR023442">
    <property type="entry name" value="Ribosomal_eL24_CS"/>
</dbReference>
<dbReference type="CDD" id="cd00472">
    <property type="entry name" value="Ribosomal_L24e_L24"/>
    <property type="match status" value="1"/>
</dbReference>
<dbReference type="SUPFAM" id="SSF57716">
    <property type="entry name" value="Glucocorticoid receptor-like (DNA-binding domain)"/>
    <property type="match status" value="1"/>
</dbReference>
<dbReference type="Gene3D" id="2.30.170.20">
    <property type="entry name" value="Ribosomal protein L24e"/>
    <property type="match status" value="1"/>
</dbReference>
<dbReference type="Pfam" id="PF01246">
    <property type="entry name" value="Ribosomal_L24e"/>
    <property type="match status" value="1"/>
</dbReference>
<name>A0A212CT74_CEREH</name>
<evidence type="ECO:0000256" key="6">
    <source>
        <dbReference type="ARBA" id="ARBA00039784"/>
    </source>
</evidence>
<evidence type="ECO:0000256" key="4">
    <source>
        <dbReference type="ARBA" id="ARBA00023242"/>
    </source>
</evidence>
<evidence type="ECO:0000256" key="5">
    <source>
        <dbReference type="ARBA" id="ARBA00037035"/>
    </source>
</evidence>
<reference evidence="10 11" key="1">
    <citation type="journal article" date="2018" name="Mol. Genet. Genomics">
        <title>The red deer Cervus elaphus genome CerEla1.0: sequencing, annotating, genes, and chromosomes.</title>
        <authorList>
            <person name="Bana N.A."/>
            <person name="Nyiri A."/>
            <person name="Nagy J."/>
            <person name="Frank K."/>
            <person name="Nagy T."/>
            <person name="Steger V."/>
            <person name="Schiller M."/>
            <person name="Lakatos P."/>
            <person name="Sugar L."/>
            <person name="Horn P."/>
            <person name="Barta E."/>
            <person name="Orosz L."/>
        </authorList>
    </citation>
    <scope>NUCLEOTIDE SEQUENCE [LARGE SCALE GENOMIC DNA]</scope>
    <source>
        <strain evidence="10">Hungarian</strain>
    </source>
</reference>
<dbReference type="InterPro" id="IPR000988">
    <property type="entry name" value="Ribosomal_eL24-rel_N"/>
</dbReference>
<evidence type="ECO:0000256" key="7">
    <source>
        <dbReference type="ARBA" id="ARBA00042993"/>
    </source>
</evidence>
<dbReference type="InterPro" id="IPR055345">
    <property type="entry name" value="Ribosomal_eL24-rel_arc"/>
</dbReference>
<dbReference type="HAMAP" id="MF_00773">
    <property type="entry name" value="Ribosomal_eL24"/>
    <property type="match status" value="1"/>
</dbReference>
<comment type="subcellular location">
    <subcellularLocation>
        <location evidence="1">Nucleus</location>
    </subcellularLocation>
</comment>
<dbReference type="OrthoDB" id="10262490at2759"/>
<protein>
    <recommendedName>
        <fullName evidence="6">Probable ribosome biogenesis protein RLP24</fullName>
    </recommendedName>
    <alternativeName>
        <fullName evidence="7">Ribosomal L24 domain-containing protein 1</fullName>
    </alternativeName>
</protein>
<evidence type="ECO:0000313" key="11">
    <source>
        <dbReference type="Proteomes" id="UP000242450"/>
    </source>
</evidence>
<comment type="caution">
    <text evidence="10">The sequence shown here is derived from an EMBL/GenBank/DDBJ whole genome shotgun (WGS) entry which is preliminary data.</text>
</comment>
<gene>
    <name evidence="10" type="ORF">Celaphus_00006218</name>
</gene>
<evidence type="ECO:0000256" key="3">
    <source>
        <dbReference type="ARBA" id="ARBA00022517"/>
    </source>
</evidence>
<dbReference type="InterPro" id="IPR038630">
    <property type="entry name" value="L24e/L24_sf"/>
</dbReference>
<accession>A0A212CT74</accession>
<dbReference type="SMART" id="SM00746">
    <property type="entry name" value="TRASH"/>
    <property type="match status" value="1"/>
</dbReference>
<dbReference type="Proteomes" id="UP000242450">
    <property type="component" value="Chromosome 12"/>
</dbReference>
<keyword evidence="4" id="KW-0539">Nucleus</keyword>
<dbReference type="PANTHER" id="PTHR10792">
    <property type="entry name" value="60S RIBOSOMAL PROTEIN L24"/>
    <property type="match status" value="1"/>
</dbReference>
<keyword evidence="11" id="KW-1185">Reference proteome</keyword>
<comment type="subunit">
    <text evidence="8">Associated with nucleolar and cytoplasmic pre-60S particles. At the end of biogenesis it dissociates from cytoplasmic pre-60S particles and is likely to be exchanged for its ribosomal homolog, RPL24.</text>
</comment>
<dbReference type="PANTHER" id="PTHR10792:SF8">
    <property type="entry name" value="RIBOSOME BIOGENESIS PROTEIN RLP24-RELATED"/>
    <property type="match status" value="1"/>
</dbReference>
<dbReference type="InterPro" id="IPR056366">
    <property type="entry name" value="Ribosomal_eL24"/>
</dbReference>
<evidence type="ECO:0000256" key="2">
    <source>
        <dbReference type="ARBA" id="ARBA00005647"/>
    </source>
</evidence>